<dbReference type="RefSeq" id="WP_092313051.1">
    <property type="nucleotide sequence ID" value="NZ_FNTJ01000001.1"/>
</dbReference>
<organism evidence="1 2">
    <name type="scientific">Pseudomonas saponiphila</name>
    <dbReference type="NCBI Taxonomy" id="556534"/>
    <lineage>
        <taxon>Bacteria</taxon>
        <taxon>Pseudomonadati</taxon>
        <taxon>Pseudomonadota</taxon>
        <taxon>Gammaproteobacteria</taxon>
        <taxon>Pseudomonadales</taxon>
        <taxon>Pseudomonadaceae</taxon>
        <taxon>Pseudomonas</taxon>
    </lineage>
</organism>
<keyword evidence="2" id="KW-1185">Reference proteome</keyword>
<name>A0A1H4LXS3_9PSED</name>
<evidence type="ECO:0008006" key="3">
    <source>
        <dbReference type="Google" id="ProtNLM"/>
    </source>
</evidence>
<gene>
    <name evidence="1" type="ORF">SAMN05216178_2126</name>
</gene>
<dbReference type="InterPro" id="IPR009387">
    <property type="entry name" value="HigB-2"/>
</dbReference>
<dbReference type="AlphaFoldDB" id="A0A1H4LXS3"/>
<protein>
    <recommendedName>
        <fullName evidence="3">Toxin</fullName>
    </recommendedName>
</protein>
<reference evidence="2" key="1">
    <citation type="submission" date="2016-10" db="EMBL/GenBank/DDBJ databases">
        <authorList>
            <person name="Varghese N."/>
            <person name="Submissions S."/>
        </authorList>
    </citation>
    <scope>NUCLEOTIDE SEQUENCE [LARGE SCALE GENOMIC DNA]</scope>
    <source>
        <strain evidence="2">DSM 9751</strain>
    </source>
</reference>
<dbReference type="EMBL" id="FNTJ01000001">
    <property type="protein sequence ID" value="SEB75357.1"/>
    <property type="molecule type" value="Genomic_DNA"/>
</dbReference>
<sequence length="116" mass="13892">MNALFIELPAFARYRRDFLDDELFCELQIELLRHPHAGVLIQGTGGLRKMRFVDERRNKGKRGGLRVIYYWWSGGAQFWLFTLFGKEQMDDLLPQQRQQLKQLLEREIEARRHDQA</sequence>
<accession>A0A1H4LXS3</accession>
<evidence type="ECO:0000313" key="2">
    <source>
        <dbReference type="Proteomes" id="UP000198982"/>
    </source>
</evidence>
<proteinExistence type="predicted"/>
<dbReference type="PIRSF" id="PIRSF039032">
    <property type="entry name" value="HigB-2"/>
    <property type="match status" value="1"/>
</dbReference>
<evidence type="ECO:0000313" key="1">
    <source>
        <dbReference type="EMBL" id="SEB75357.1"/>
    </source>
</evidence>
<dbReference type="Proteomes" id="UP000198982">
    <property type="component" value="Unassembled WGS sequence"/>
</dbReference>